<dbReference type="Gene3D" id="2.60.120.1440">
    <property type="match status" value="1"/>
</dbReference>
<keyword evidence="5" id="KW-1185">Reference proteome</keyword>
<reference evidence="4 5" key="1">
    <citation type="submission" date="2019-01" db="EMBL/GenBank/DDBJ databases">
        <title>Spirosoma flava sp. nov., a propanil-degrading bacterium isolated from herbicide-contaminated soil.</title>
        <authorList>
            <person name="Zhang L."/>
            <person name="Jiang J.-D."/>
        </authorList>
    </citation>
    <scope>NUCLEOTIDE SEQUENCE [LARGE SCALE GENOMIC DNA]</scope>
    <source>
        <strain evidence="4 5">TY50</strain>
    </source>
</reference>
<dbReference type="PANTHER" id="PTHR30273">
    <property type="entry name" value="PERIPLASMIC SIGNAL SENSOR AND SIGMA FACTOR ACTIVATOR FECR-RELATED"/>
    <property type="match status" value="1"/>
</dbReference>
<dbReference type="Gene3D" id="3.55.50.30">
    <property type="match status" value="1"/>
</dbReference>
<accession>A0A4Q2UFN5</accession>
<evidence type="ECO:0000259" key="2">
    <source>
        <dbReference type="Pfam" id="PF04773"/>
    </source>
</evidence>
<dbReference type="InterPro" id="IPR006860">
    <property type="entry name" value="FecR"/>
</dbReference>
<protein>
    <submittedName>
        <fullName evidence="4">FecR family protein</fullName>
    </submittedName>
</protein>
<gene>
    <name evidence="4" type="ORF">EQG79_22025</name>
</gene>
<feature type="domain" description="Protein FecR C-terminal" evidence="3">
    <location>
        <begin position="302"/>
        <end position="369"/>
    </location>
</feature>
<evidence type="ECO:0000313" key="5">
    <source>
        <dbReference type="Proteomes" id="UP000290407"/>
    </source>
</evidence>
<dbReference type="Pfam" id="PF04773">
    <property type="entry name" value="FecR"/>
    <property type="match status" value="1"/>
</dbReference>
<dbReference type="PIRSF" id="PIRSF018266">
    <property type="entry name" value="FecR"/>
    <property type="match status" value="1"/>
</dbReference>
<dbReference type="EMBL" id="SBLB01000006">
    <property type="protein sequence ID" value="RYC68133.1"/>
    <property type="molecule type" value="Genomic_DNA"/>
</dbReference>
<dbReference type="Pfam" id="PF16344">
    <property type="entry name" value="FecR_C"/>
    <property type="match status" value="1"/>
</dbReference>
<evidence type="ECO:0000259" key="3">
    <source>
        <dbReference type="Pfam" id="PF16344"/>
    </source>
</evidence>
<dbReference type="InterPro" id="IPR032508">
    <property type="entry name" value="FecR_C"/>
</dbReference>
<dbReference type="AlphaFoldDB" id="A0A4Q2UFN5"/>
<keyword evidence="1" id="KW-0472">Membrane</keyword>
<dbReference type="GO" id="GO:0016989">
    <property type="term" value="F:sigma factor antagonist activity"/>
    <property type="evidence" value="ECO:0007669"/>
    <property type="project" value="TreeGrafter"/>
</dbReference>
<proteinExistence type="predicted"/>
<keyword evidence="1" id="KW-1133">Transmembrane helix</keyword>
<dbReference type="InterPro" id="IPR012373">
    <property type="entry name" value="Ferrdict_sens_TM"/>
</dbReference>
<dbReference type="Proteomes" id="UP000290407">
    <property type="component" value="Unassembled WGS sequence"/>
</dbReference>
<evidence type="ECO:0000313" key="4">
    <source>
        <dbReference type="EMBL" id="RYC68133.1"/>
    </source>
</evidence>
<dbReference type="RefSeq" id="WP_129604067.1">
    <property type="nucleotide sequence ID" value="NZ_SBLB01000006.1"/>
</dbReference>
<keyword evidence="1" id="KW-0812">Transmembrane</keyword>
<comment type="caution">
    <text evidence="4">The sequence shown here is derived from an EMBL/GenBank/DDBJ whole genome shotgun (WGS) entry which is preliminary data.</text>
</comment>
<dbReference type="PANTHER" id="PTHR30273:SF2">
    <property type="entry name" value="PROTEIN FECR"/>
    <property type="match status" value="1"/>
</dbReference>
<name>A0A4Q2UFN5_9BACT</name>
<sequence>MKRYLQYRIEDFVWDQAFRQWVLLPTRETDARWQQWLAEHPDKVALVAEARAMVQSLQLRELPLSDQEIRYAVQRTLGQARKQQAPFIPDADGPVRRLPFYQHSWFRMAASLILIAGLGLWAWTVQLPSRLSALMRPDFSYDQLTGTRQPMLTETVNRTGKVMPVKLTDGSLVILKAGSRISYVPGFRSREVFLSGEAFFEVTKNPARPFLIYANGLVTKVLGTSFLIRAYPKDPEVIVEVKTGRVAVFAQTDPQASRKMSDRELDGVVLTPNQKIVFERSEVRLSKSLVADPQVVAGPAQRFSFDDTPLPTVFATLERAYGVDIVYDEELLANCPLTAELADQPLFEKLDVICRVIEARYELIDGQIVINSRGCKP</sequence>
<feature type="domain" description="FecR protein" evidence="2">
    <location>
        <begin position="160"/>
        <end position="246"/>
    </location>
</feature>
<organism evidence="4 5">
    <name type="scientific">Spirosoma sordidisoli</name>
    <dbReference type="NCBI Taxonomy" id="2502893"/>
    <lineage>
        <taxon>Bacteria</taxon>
        <taxon>Pseudomonadati</taxon>
        <taxon>Bacteroidota</taxon>
        <taxon>Cytophagia</taxon>
        <taxon>Cytophagales</taxon>
        <taxon>Cytophagaceae</taxon>
        <taxon>Spirosoma</taxon>
    </lineage>
</organism>
<feature type="transmembrane region" description="Helical" evidence="1">
    <location>
        <begin position="105"/>
        <end position="123"/>
    </location>
</feature>
<evidence type="ECO:0000256" key="1">
    <source>
        <dbReference type="SAM" id="Phobius"/>
    </source>
</evidence>